<comment type="similarity">
    <text evidence="8">Belongs to the dethiobiotin synthetase family.</text>
</comment>
<dbReference type="SUPFAM" id="SSF52540">
    <property type="entry name" value="P-loop containing nucleoside triphosphate hydrolases"/>
    <property type="match status" value="1"/>
</dbReference>
<evidence type="ECO:0000256" key="5">
    <source>
        <dbReference type="ARBA" id="ARBA00022756"/>
    </source>
</evidence>
<dbReference type="EMBL" id="CP123759">
    <property type="protein sequence ID" value="WGO82426.1"/>
    <property type="molecule type" value="Genomic_DNA"/>
</dbReference>
<dbReference type="CDD" id="cd03109">
    <property type="entry name" value="DTBS"/>
    <property type="match status" value="1"/>
</dbReference>
<feature type="binding site" evidence="8">
    <location>
        <position position="111"/>
    </location>
    <ligand>
        <name>Mg(2+)</name>
        <dbReference type="ChEBI" id="CHEBI:18420"/>
    </ligand>
</feature>
<name>A0ABY8NYX0_9GAMM</name>
<evidence type="ECO:0000313" key="10">
    <source>
        <dbReference type="Proteomes" id="UP001231859"/>
    </source>
</evidence>
<dbReference type="HAMAP" id="MF_00336">
    <property type="entry name" value="BioD"/>
    <property type="match status" value="1"/>
</dbReference>
<dbReference type="GO" id="GO:0004141">
    <property type="term" value="F:dethiobiotin synthase activity"/>
    <property type="evidence" value="ECO:0007669"/>
    <property type="project" value="UniProtKB-EC"/>
</dbReference>
<dbReference type="InterPro" id="IPR004472">
    <property type="entry name" value="DTB_synth_BioD"/>
</dbReference>
<accession>A0ABY8NYX0</accession>
<sequence>MLTSLFITGTNTHVGKTIATRALLQSLNNNTGSAIGYKPIIETKFQKTSVADELNKFTSTIIQSSPISLTANEINPVIIQNSQEQESIIDFNEINKKITTLKQKANYIIIEGCGGWRHLLNQQTFYSDWVIQKKIPVILVVGIQPGCINHALLTAQAIIQDGVSLIGWIANRINPGLTCYAKIIDRLQCHISAPKLGEIPYLLRPEERDLSEYIDKKLLKNMMRNC</sequence>
<dbReference type="InterPro" id="IPR027417">
    <property type="entry name" value="P-loop_NTPase"/>
</dbReference>
<keyword evidence="4 8" id="KW-0547">Nucleotide-binding</keyword>
<dbReference type="EC" id="6.3.3.3" evidence="8"/>
<dbReference type="RefSeq" id="WP_280937146.1">
    <property type="nucleotide sequence ID" value="NZ_CP123759.1"/>
</dbReference>
<keyword evidence="1 8" id="KW-0963">Cytoplasm</keyword>
<dbReference type="PANTHER" id="PTHR43210:SF4">
    <property type="entry name" value="ATP-DEPENDENT DETHIOBIOTIN SYNTHETASE BIOD 2"/>
    <property type="match status" value="1"/>
</dbReference>
<feature type="binding site" evidence="8">
    <location>
        <begin position="171"/>
        <end position="172"/>
    </location>
    <ligand>
        <name>ATP</name>
        <dbReference type="ChEBI" id="CHEBI:30616"/>
    </ligand>
</feature>
<comment type="subunit">
    <text evidence="8">Homodimer.</text>
</comment>
<comment type="catalytic activity">
    <reaction evidence="8">
        <text>(7R,8S)-7,8-diammoniononanoate + CO2 + ATP = (4R,5S)-dethiobiotin + ADP + phosphate + 3 H(+)</text>
        <dbReference type="Rhea" id="RHEA:15805"/>
        <dbReference type="ChEBI" id="CHEBI:15378"/>
        <dbReference type="ChEBI" id="CHEBI:16526"/>
        <dbReference type="ChEBI" id="CHEBI:30616"/>
        <dbReference type="ChEBI" id="CHEBI:43474"/>
        <dbReference type="ChEBI" id="CHEBI:149469"/>
        <dbReference type="ChEBI" id="CHEBI:149473"/>
        <dbReference type="ChEBI" id="CHEBI:456216"/>
        <dbReference type="EC" id="6.3.3.3"/>
    </reaction>
</comment>
<dbReference type="Gene3D" id="3.40.50.300">
    <property type="entry name" value="P-loop containing nucleotide triphosphate hydrolases"/>
    <property type="match status" value="1"/>
</dbReference>
<organism evidence="9 10">
    <name type="scientific">Arsenophonus apicola</name>
    <dbReference type="NCBI Taxonomy" id="2879119"/>
    <lineage>
        <taxon>Bacteria</taxon>
        <taxon>Pseudomonadati</taxon>
        <taxon>Pseudomonadota</taxon>
        <taxon>Gammaproteobacteria</taxon>
        <taxon>Enterobacterales</taxon>
        <taxon>Morganellaceae</taxon>
        <taxon>Arsenophonus</taxon>
    </lineage>
</organism>
<keyword evidence="6 8" id="KW-0067">ATP-binding</keyword>
<feature type="binding site" evidence="8">
    <location>
        <position position="17"/>
    </location>
    <ligand>
        <name>Mg(2+)</name>
        <dbReference type="ChEBI" id="CHEBI:18420"/>
    </ligand>
</feature>
<feature type="binding site" evidence="8">
    <location>
        <begin position="200"/>
        <end position="202"/>
    </location>
    <ligand>
        <name>ATP</name>
        <dbReference type="ChEBI" id="CHEBI:30616"/>
    </ligand>
</feature>
<protein>
    <recommendedName>
        <fullName evidence="8">ATP-dependent dethiobiotin synthetase BioD</fullName>
        <ecNumber evidence="8">6.3.3.3</ecNumber>
    </recommendedName>
    <alternativeName>
        <fullName evidence="8">DTB synthetase</fullName>
        <shortName evidence="8">DTBS</shortName>
    </alternativeName>
    <alternativeName>
        <fullName evidence="8">Dethiobiotin synthase</fullName>
    </alternativeName>
</protein>
<evidence type="ECO:0000256" key="7">
    <source>
        <dbReference type="ARBA" id="ARBA00022842"/>
    </source>
</evidence>
<proteinExistence type="inferred from homology"/>
<gene>
    <name evidence="8 9" type="primary">bioD</name>
    <name evidence="9" type="ORF">QG404_08450</name>
</gene>
<dbReference type="Proteomes" id="UP001231859">
    <property type="component" value="Chromosome"/>
</dbReference>
<dbReference type="Pfam" id="PF13500">
    <property type="entry name" value="AAA_26"/>
    <property type="match status" value="1"/>
</dbReference>
<feature type="active site" evidence="8">
    <location>
        <position position="38"/>
    </location>
</feature>
<keyword evidence="2 8" id="KW-0436">Ligase</keyword>
<dbReference type="NCBIfam" id="TIGR00347">
    <property type="entry name" value="bioD"/>
    <property type="match status" value="1"/>
</dbReference>
<evidence type="ECO:0000256" key="8">
    <source>
        <dbReference type="HAMAP-Rule" id="MF_00336"/>
    </source>
</evidence>
<evidence type="ECO:0000256" key="6">
    <source>
        <dbReference type="ARBA" id="ARBA00022840"/>
    </source>
</evidence>
<comment type="subcellular location">
    <subcellularLocation>
        <location evidence="8">Cytoplasm</location>
    </subcellularLocation>
</comment>
<evidence type="ECO:0000313" key="9">
    <source>
        <dbReference type="EMBL" id="WGO82426.1"/>
    </source>
</evidence>
<keyword evidence="7 8" id="KW-0460">Magnesium</keyword>
<feature type="binding site" evidence="8">
    <location>
        <begin position="111"/>
        <end position="114"/>
    </location>
    <ligand>
        <name>ATP</name>
        <dbReference type="ChEBI" id="CHEBI:30616"/>
    </ligand>
</feature>
<evidence type="ECO:0000256" key="4">
    <source>
        <dbReference type="ARBA" id="ARBA00022741"/>
    </source>
</evidence>
<evidence type="ECO:0000256" key="3">
    <source>
        <dbReference type="ARBA" id="ARBA00022723"/>
    </source>
</evidence>
<comment type="caution">
    <text evidence="8">Lacks conserved residue(s) required for the propagation of feature annotation.</text>
</comment>
<keyword evidence="3 8" id="KW-0479">Metal-binding</keyword>
<comment type="function">
    <text evidence="8">Catalyzes a mechanistically unusual reaction, the ATP-dependent insertion of CO2 between the N7 and N8 nitrogen atoms of 7,8-diaminopelargonic acid (DAPA, also called 7,8-diammoniononanoate) to form a ureido ring.</text>
</comment>
<dbReference type="PANTHER" id="PTHR43210">
    <property type="entry name" value="DETHIOBIOTIN SYNTHETASE"/>
    <property type="match status" value="1"/>
</dbReference>
<keyword evidence="5 8" id="KW-0093">Biotin biosynthesis</keyword>
<evidence type="ECO:0000256" key="1">
    <source>
        <dbReference type="ARBA" id="ARBA00022490"/>
    </source>
</evidence>
<comment type="pathway">
    <text evidence="8">Cofactor biosynthesis; biotin biosynthesis; biotin from 7,8-diaminononanoate: step 1/2.</text>
</comment>
<dbReference type="PIRSF" id="PIRSF006755">
    <property type="entry name" value="DTB_synth"/>
    <property type="match status" value="1"/>
</dbReference>
<reference evidence="9 10" key="1">
    <citation type="submission" date="2023-04" db="EMBL/GenBank/DDBJ databases">
        <title>Genome dynamics across the evolutionary transition to endosymbiosis.</title>
        <authorList>
            <person name="Siozios S."/>
            <person name="Nadal-Jimenez P."/>
            <person name="Azagi T."/>
            <person name="Sprong H."/>
            <person name="Frost C.L."/>
            <person name="Parratt S.R."/>
            <person name="Taylor G."/>
            <person name="Brettell L."/>
            <person name="Lew K.C."/>
            <person name="Croft L."/>
            <person name="King K.C."/>
            <person name="Brockhurst M.A."/>
            <person name="Hypsa V."/>
            <person name="Novakova E."/>
            <person name="Darby A.C."/>
            <person name="Hurst G.D.D."/>
        </authorList>
    </citation>
    <scope>NUCLEOTIDE SEQUENCE [LARGE SCALE GENOMIC DNA]</scope>
    <source>
        <strain evidence="10">aApi_AU</strain>
    </source>
</reference>
<evidence type="ECO:0000256" key="2">
    <source>
        <dbReference type="ARBA" id="ARBA00022598"/>
    </source>
</evidence>
<comment type="cofactor">
    <cofactor evidence="8">
        <name>Mg(2+)</name>
        <dbReference type="ChEBI" id="CHEBI:18420"/>
    </cofactor>
</comment>
<keyword evidence="10" id="KW-1185">Reference proteome</keyword>